<name>A0A2H0USN9_9BACT</name>
<dbReference type="EMBL" id="PFAZ01000001">
    <property type="protein sequence ID" value="PIR89393.1"/>
    <property type="molecule type" value="Genomic_DNA"/>
</dbReference>
<proteinExistence type="predicted"/>
<reference evidence="3" key="1">
    <citation type="submission" date="2017-09" db="EMBL/GenBank/DDBJ databases">
        <title>Depth-based differentiation of microbial function through sediment-hosted aquifers and enrichment of novel symbionts in the deep terrestrial subsurface.</title>
        <authorList>
            <person name="Probst A.J."/>
            <person name="Ladd B."/>
            <person name="Jarett J.K."/>
            <person name="Geller-Mcgrath D.E."/>
            <person name="Sieber C.M.K."/>
            <person name="Emerson J.B."/>
            <person name="Anantharaman K."/>
            <person name="Thomas B.C."/>
            <person name="Malmstrom R."/>
            <person name="Stieglmeier M."/>
            <person name="Klingl A."/>
            <person name="Woyke T."/>
            <person name="Ryan C.M."/>
            <person name="Banfield J.F."/>
        </authorList>
    </citation>
    <scope>NUCLEOTIDE SEQUENCE [LARGE SCALE GENOMIC DNA]</scope>
</reference>
<gene>
    <name evidence="2" type="ORF">COU07_00645</name>
</gene>
<dbReference type="AlphaFoldDB" id="A0A2H0USN9"/>
<evidence type="ECO:0000313" key="3">
    <source>
        <dbReference type="Proteomes" id="UP000231157"/>
    </source>
</evidence>
<sequence>MEESGTVVKQGETTILTNERMTVLNNRIDPTRLFDEQVERLRGADIHIPDKDIRFLRQKLFPGLFLLVPPRPDVVNGKVAKSLMNKVTRGEANGTSTLPETSEHKSYSSTVSPTTYNKAYILVDVLDGRTLKGNTVTHDLEKLNDQERCPFDIWEGLIAAISIFHASLHNLCFAGTTLHDNCVPVLSTDIISRQATLFSREMSSTEEKRGTPSYRWRLYAGR</sequence>
<organism evidence="2 3">
    <name type="scientific">Candidatus Harrisonbacteria bacterium CG10_big_fil_rev_8_21_14_0_10_40_38</name>
    <dbReference type="NCBI Taxonomy" id="1974583"/>
    <lineage>
        <taxon>Bacteria</taxon>
        <taxon>Candidatus Harrisoniibacteriota</taxon>
    </lineage>
</organism>
<accession>A0A2H0USN9</accession>
<protein>
    <submittedName>
        <fullName evidence="2">Uncharacterized protein</fullName>
    </submittedName>
</protein>
<comment type="caution">
    <text evidence="2">The sequence shown here is derived from an EMBL/GenBank/DDBJ whole genome shotgun (WGS) entry which is preliminary data.</text>
</comment>
<evidence type="ECO:0000313" key="2">
    <source>
        <dbReference type="EMBL" id="PIR89393.1"/>
    </source>
</evidence>
<feature type="region of interest" description="Disordered" evidence="1">
    <location>
        <begin position="90"/>
        <end position="111"/>
    </location>
</feature>
<dbReference type="Proteomes" id="UP000231157">
    <property type="component" value="Unassembled WGS sequence"/>
</dbReference>
<evidence type="ECO:0000256" key="1">
    <source>
        <dbReference type="SAM" id="MobiDB-lite"/>
    </source>
</evidence>